<dbReference type="RefSeq" id="WP_087207384.1">
    <property type="nucleotide sequence ID" value="NZ_CP021431.1"/>
</dbReference>
<evidence type="ECO:0000256" key="1">
    <source>
        <dbReference type="SAM" id="SignalP"/>
    </source>
</evidence>
<dbReference type="InterPro" id="IPR021323">
    <property type="entry name" value="DUF2927"/>
</dbReference>
<dbReference type="AlphaFoldDB" id="A0A1Y0EBH0"/>
<dbReference type="OrthoDB" id="7823193at2"/>
<name>A0A1Y0EBH0_9RHOB</name>
<gene>
    <name evidence="2" type="ORF">LOKVESSMR4R_01660</name>
</gene>
<dbReference type="Proteomes" id="UP000195273">
    <property type="component" value="Chromosome"/>
</dbReference>
<protein>
    <submittedName>
        <fullName evidence="2">ATP-dependent transcriptional regulator</fullName>
    </submittedName>
</protein>
<evidence type="ECO:0000313" key="3">
    <source>
        <dbReference type="Proteomes" id="UP000195273"/>
    </source>
</evidence>
<feature type="chain" id="PRO_5012688442" evidence="1">
    <location>
        <begin position="32"/>
        <end position="464"/>
    </location>
</feature>
<accession>A0A1Y0EBH0</accession>
<evidence type="ECO:0000313" key="2">
    <source>
        <dbReference type="EMBL" id="ARU00974.1"/>
    </source>
</evidence>
<dbReference type="PROSITE" id="PS51257">
    <property type="entry name" value="PROKAR_LIPOPROTEIN"/>
    <property type="match status" value="1"/>
</dbReference>
<dbReference type="KEGG" id="lvs:LOKVESSMR4R_01660"/>
<sequence>MTAPRAGVTGRRYLALLGLVLLAACAPQTQTQIMPRPDGMVPIQLDFPPMRRFAAPSPRAPSRPNAQIARDFADLSFQLESGRPIPVFTRFEGPITVAFNGAAPAALAADLTALLARLRAEAGIDIRQIQGGDAAIRIELVPPRQLQRAAPGAACFVVPRVRDWAELRRNRQSPLIDWTTLQIREQAAVFIPQDATPQEMRDCLHEELAQALGPLNDLYHLPDSVFNDDNMHAVLTGFDMLILRLTYAPELRSGMTQAEVMALVPGLLARMNPAGAAGRGPVTAPTTRDWTGAVITALGGTATPALRRQAAARAVAIGQARGWTGTRQGFAQYVFGRLQIGTDPGLALGAFNAAAFAYGDDPDLRIHAAHVAAQQAAFALIARDPETILALTAPAITAARDHENAALLSILMMFRAEALDLQGQPEAAMALRLDSLGWGLYGFGDRDAVISRLNEIASLPRLPS</sequence>
<dbReference type="STRING" id="1122181.GCA_000382265_00528"/>
<dbReference type="EMBL" id="CP021431">
    <property type="protein sequence ID" value="ARU00974.1"/>
    <property type="molecule type" value="Genomic_DNA"/>
</dbReference>
<keyword evidence="1" id="KW-0732">Signal</keyword>
<reference evidence="2 3" key="1">
    <citation type="submission" date="2017-05" db="EMBL/GenBank/DDBJ databases">
        <title>Genome Sequence of Loktanella vestfoldensis Strain SMR4r Isolated from a Culture of the Diatom Skeletonema marinoi.</title>
        <authorList>
            <person name="Topel M."/>
            <person name="Pinder M.I.M."/>
            <person name="Johansson O.N."/>
            <person name="Kourtchenko O."/>
            <person name="Godhe A."/>
            <person name="Clarke A.K."/>
        </authorList>
    </citation>
    <scope>NUCLEOTIDE SEQUENCE [LARGE SCALE GENOMIC DNA]</scope>
    <source>
        <strain evidence="2 3">SMR4r</strain>
    </source>
</reference>
<organism evidence="2 3">
    <name type="scientific">Yoonia vestfoldensis</name>
    <dbReference type="NCBI Taxonomy" id="245188"/>
    <lineage>
        <taxon>Bacteria</taxon>
        <taxon>Pseudomonadati</taxon>
        <taxon>Pseudomonadota</taxon>
        <taxon>Alphaproteobacteria</taxon>
        <taxon>Rhodobacterales</taxon>
        <taxon>Paracoccaceae</taxon>
        <taxon>Yoonia</taxon>
    </lineage>
</organism>
<proteinExistence type="predicted"/>
<keyword evidence="3" id="KW-1185">Reference proteome</keyword>
<feature type="signal peptide" evidence="1">
    <location>
        <begin position="1"/>
        <end position="31"/>
    </location>
</feature>
<dbReference type="Pfam" id="PF11150">
    <property type="entry name" value="DUF2927"/>
    <property type="match status" value="1"/>
</dbReference>